<dbReference type="OrthoDB" id="7410112at2"/>
<name>A0A844Z6F9_9SPHN</name>
<keyword evidence="3" id="KW-1185">Reference proteome</keyword>
<reference evidence="2 3" key="1">
    <citation type="submission" date="2019-12" db="EMBL/GenBank/DDBJ databases">
        <title>Genomic-based taxomic classification of the family Erythrobacteraceae.</title>
        <authorList>
            <person name="Xu L."/>
        </authorList>
    </citation>
    <scope>NUCLEOTIDE SEQUENCE [LARGE SCALE GENOMIC DNA]</scope>
    <source>
        <strain evidence="2 3">KCTC 42006</strain>
    </source>
</reference>
<organism evidence="2 3">
    <name type="scientific">Pontixanthobacter aestiaquae</name>
    <dbReference type="NCBI Taxonomy" id="1509367"/>
    <lineage>
        <taxon>Bacteria</taxon>
        <taxon>Pseudomonadati</taxon>
        <taxon>Pseudomonadota</taxon>
        <taxon>Alphaproteobacteria</taxon>
        <taxon>Sphingomonadales</taxon>
        <taxon>Erythrobacteraceae</taxon>
        <taxon>Pontixanthobacter</taxon>
    </lineage>
</organism>
<evidence type="ECO:0008006" key="4">
    <source>
        <dbReference type="Google" id="ProtNLM"/>
    </source>
</evidence>
<protein>
    <recommendedName>
        <fullName evidence="4">DUF2892 domain-containing protein</fullName>
    </recommendedName>
</protein>
<dbReference type="EMBL" id="WTYZ01000001">
    <property type="protein sequence ID" value="MXO82902.1"/>
    <property type="molecule type" value="Genomic_DNA"/>
</dbReference>
<keyword evidence="1" id="KW-1133">Transmembrane helix</keyword>
<keyword evidence="1" id="KW-0472">Membrane</keyword>
<evidence type="ECO:0000313" key="3">
    <source>
        <dbReference type="Proteomes" id="UP000460290"/>
    </source>
</evidence>
<gene>
    <name evidence="2" type="ORF">GRI35_05930</name>
</gene>
<proteinExistence type="predicted"/>
<keyword evidence="1" id="KW-0812">Transmembrane</keyword>
<dbReference type="RefSeq" id="WP_160613305.1">
    <property type="nucleotide sequence ID" value="NZ_JAUFQM010000001.1"/>
</dbReference>
<evidence type="ECO:0000256" key="1">
    <source>
        <dbReference type="SAM" id="Phobius"/>
    </source>
</evidence>
<accession>A0A844Z6F9</accession>
<comment type="caution">
    <text evidence="2">The sequence shown here is derived from an EMBL/GenBank/DDBJ whole genome shotgun (WGS) entry which is preliminary data.</text>
</comment>
<dbReference type="AlphaFoldDB" id="A0A844Z6F9"/>
<feature type="transmembrane region" description="Helical" evidence="1">
    <location>
        <begin position="21"/>
        <end position="42"/>
    </location>
</feature>
<sequence>MSDLPTDDTIARNRFMIISMIRLIGAVAVMLGILVLTDTLAWPHVAGYALLAIGLIDTFVIPPFLAKKWGSKRG</sequence>
<evidence type="ECO:0000313" key="2">
    <source>
        <dbReference type="EMBL" id="MXO82902.1"/>
    </source>
</evidence>
<feature type="transmembrane region" description="Helical" evidence="1">
    <location>
        <begin position="48"/>
        <end position="66"/>
    </location>
</feature>
<dbReference type="Proteomes" id="UP000460290">
    <property type="component" value="Unassembled WGS sequence"/>
</dbReference>